<dbReference type="PANTHER" id="PTHR30086:SF20">
    <property type="entry name" value="ARGININE EXPORTER PROTEIN ARGO-RELATED"/>
    <property type="match status" value="1"/>
</dbReference>
<feature type="transmembrane region" description="Helical" evidence="6">
    <location>
        <begin position="37"/>
        <end position="60"/>
    </location>
</feature>
<dbReference type="PANTHER" id="PTHR30086">
    <property type="entry name" value="ARGININE EXPORTER PROTEIN ARGO"/>
    <property type="match status" value="1"/>
</dbReference>
<keyword evidence="4 6" id="KW-1133">Transmembrane helix</keyword>
<dbReference type="RefSeq" id="WP_010055887.1">
    <property type="nucleotide sequence ID" value="NZ_CP006986.1"/>
</dbReference>
<dbReference type="Proteomes" id="UP000027180">
    <property type="component" value="Chromosome"/>
</dbReference>
<dbReference type="Pfam" id="PF01810">
    <property type="entry name" value="LysE"/>
    <property type="match status" value="1"/>
</dbReference>
<keyword evidence="5 6" id="KW-0472">Membrane</keyword>
<dbReference type="InterPro" id="IPR001123">
    <property type="entry name" value="LeuE-type"/>
</dbReference>
<dbReference type="KEGG" id="rei:IE4771_CH02637"/>
<dbReference type="HOGENOM" id="CLU_087840_0_0_5"/>
<evidence type="ECO:0000313" key="7">
    <source>
        <dbReference type="EMBL" id="AIC27737.1"/>
    </source>
</evidence>
<evidence type="ECO:0000256" key="6">
    <source>
        <dbReference type="SAM" id="Phobius"/>
    </source>
</evidence>
<dbReference type="OrthoDB" id="5638726at2"/>
<accession>A0A060I1N4</accession>
<feature type="transmembrane region" description="Helical" evidence="6">
    <location>
        <begin position="182"/>
        <end position="200"/>
    </location>
</feature>
<proteinExistence type="predicted"/>
<reference evidence="7 8" key="1">
    <citation type="submission" date="2013-12" db="EMBL/GenBank/DDBJ databases">
        <title>Complete genome sequence of Rhizobium etli bv. mimosae IE4771.</title>
        <authorList>
            <person name="Bustos P."/>
            <person name="Santamaria R.I."/>
            <person name="Lozano L."/>
            <person name="Ormeno-Orrillo E."/>
            <person name="Rogel M.A."/>
            <person name="Romero D."/>
            <person name="Cevallos M.A."/>
            <person name="Martinez-Romero E."/>
            <person name="Gonzalez V."/>
        </authorList>
    </citation>
    <scope>NUCLEOTIDE SEQUENCE [LARGE SCALE GENOMIC DNA]</scope>
    <source>
        <strain evidence="7 8">IE4771</strain>
    </source>
</reference>
<keyword evidence="3 6" id="KW-0812">Transmembrane</keyword>
<dbReference type="GO" id="GO:0005886">
    <property type="term" value="C:plasma membrane"/>
    <property type="evidence" value="ECO:0007669"/>
    <property type="project" value="UniProtKB-SubCell"/>
</dbReference>
<comment type="subcellular location">
    <subcellularLocation>
        <location evidence="1">Cell membrane</location>
        <topology evidence="1">Multi-pass membrane protein</topology>
    </subcellularLocation>
</comment>
<sequence>MNFSIYFTGLVMGLCLIVAIGAQNAFILRQGLRNQHVFAVCLACALSDAVLIVLGVTSLQQIARVMPWLDPVMRYGGAAFLAWYGAKSLYSALRSNAALAAAEAKTASFRQTLATCLALTWLNPHVYLDTVVLLGTISTRYPGQQASFAAGAVTGSFLFFFSLGYGATWLRPIFSKPSSWRMLETLVAATMWIIAFKLMGGM</sequence>
<dbReference type="AlphaFoldDB" id="A0A060I1N4"/>
<evidence type="ECO:0000256" key="2">
    <source>
        <dbReference type="ARBA" id="ARBA00022475"/>
    </source>
</evidence>
<feature type="transmembrane region" description="Helical" evidence="6">
    <location>
        <begin position="6"/>
        <end position="28"/>
    </location>
</feature>
<evidence type="ECO:0000256" key="3">
    <source>
        <dbReference type="ARBA" id="ARBA00022692"/>
    </source>
</evidence>
<gene>
    <name evidence="7" type="ORF">IE4771_CH02637</name>
</gene>
<dbReference type="GO" id="GO:0015171">
    <property type="term" value="F:amino acid transmembrane transporter activity"/>
    <property type="evidence" value="ECO:0007669"/>
    <property type="project" value="TreeGrafter"/>
</dbReference>
<evidence type="ECO:0000313" key="8">
    <source>
        <dbReference type="Proteomes" id="UP000027180"/>
    </source>
</evidence>
<evidence type="ECO:0000256" key="1">
    <source>
        <dbReference type="ARBA" id="ARBA00004651"/>
    </source>
</evidence>
<feature type="transmembrane region" description="Helical" evidence="6">
    <location>
        <begin position="148"/>
        <end position="170"/>
    </location>
</feature>
<organism evidence="7 8">
    <name type="scientific">Rhizobium etli bv. mimosae str. IE4771</name>
    <dbReference type="NCBI Taxonomy" id="1432050"/>
    <lineage>
        <taxon>Bacteria</taxon>
        <taxon>Pseudomonadati</taxon>
        <taxon>Pseudomonadota</taxon>
        <taxon>Alphaproteobacteria</taxon>
        <taxon>Hyphomicrobiales</taxon>
        <taxon>Rhizobiaceae</taxon>
        <taxon>Rhizobium/Agrobacterium group</taxon>
        <taxon>Rhizobium</taxon>
    </lineage>
</organism>
<evidence type="ECO:0000256" key="5">
    <source>
        <dbReference type="ARBA" id="ARBA00023136"/>
    </source>
</evidence>
<evidence type="ECO:0000256" key="4">
    <source>
        <dbReference type="ARBA" id="ARBA00022989"/>
    </source>
</evidence>
<dbReference type="EMBL" id="CP006986">
    <property type="protein sequence ID" value="AIC27737.1"/>
    <property type="molecule type" value="Genomic_DNA"/>
</dbReference>
<protein>
    <submittedName>
        <fullName evidence="7">LysE family amino acid efflux protein</fullName>
    </submittedName>
</protein>
<keyword evidence="2" id="KW-1003">Cell membrane</keyword>
<name>A0A060I1N4_RHIET</name>